<gene>
    <name evidence="2" type="ORF">C474_15239</name>
</gene>
<dbReference type="PANTHER" id="PTHR43649">
    <property type="entry name" value="ARABINOSE-BINDING PROTEIN-RELATED"/>
    <property type="match status" value="1"/>
</dbReference>
<feature type="region of interest" description="Disordered" evidence="1">
    <location>
        <begin position="1"/>
        <end position="22"/>
    </location>
</feature>
<dbReference type="Gene3D" id="3.40.190.10">
    <property type="entry name" value="Periplasmic binding protein-like II"/>
    <property type="match status" value="1"/>
</dbReference>
<dbReference type="Pfam" id="PF13416">
    <property type="entry name" value="SBP_bac_8"/>
    <property type="match status" value="1"/>
</dbReference>
<name>M0D2V0_HALPD</name>
<sequence length="443" mass="48642">MVSDTTKRAEDDTTSPSGASDSLGRRRFVAAAGAVGIGGLGGCMGVAGGQSSNETVLDYWTLFGGGDGEIMASIIDKFNEQRPLGENVRINRQRTPWAEHYTRLFTSMTGGKPPDIAISHASYLRQFQDALVDISDNLNSNDYVDTILDACRIDGGQYAVPMDSHPVGLYYNIDLLREAGVEPPIDSFSKFQEACNAILENTDALPFSPDPYWGGGGGFRQWFMGLHQYEGSMFNDDHTEVTFGGDAGTRSLDFLASISGERGWDRPDISADRVARGIRNGSVAMTVNGTWYVSVMQEQNYEWGFDKPRVFPEAQQLRSTADSHTIVVPKQPNLSDERVQLSVDAAEWITQENPSWGAQAGHLPAYSPILNSDALRKSVLWDKTLKYFAEMAADGHLAYWPQLGNADMYATSNWTWITDAYAQNTPVDAAIQQGVEAWNSAIQ</sequence>
<dbReference type="SUPFAM" id="SSF53850">
    <property type="entry name" value="Periplasmic binding protein-like II"/>
    <property type="match status" value="1"/>
</dbReference>
<dbReference type="InterPro" id="IPR050490">
    <property type="entry name" value="Bact_solute-bd_prot1"/>
</dbReference>
<reference evidence="2 3" key="1">
    <citation type="journal article" date="2014" name="PLoS Genet.">
        <title>Phylogenetically driven sequencing of extremely halophilic archaea reveals strategies for static and dynamic osmo-response.</title>
        <authorList>
            <person name="Becker E.A."/>
            <person name="Seitzer P.M."/>
            <person name="Tritt A."/>
            <person name="Larsen D."/>
            <person name="Krusor M."/>
            <person name="Yao A.I."/>
            <person name="Wu D."/>
            <person name="Madern D."/>
            <person name="Eisen J.A."/>
            <person name="Darling A.E."/>
            <person name="Facciotti M.T."/>
        </authorList>
    </citation>
    <scope>NUCLEOTIDE SEQUENCE [LARGE SCALE GENOMIC DNA]</scope>
    <source>
        <strain evidence="2 3">JCM 14848</strain>
    </source>
</reference>
<dbReference type="InParanoid" id="M0D2V0"/>
<dbReference type="InterPro" id="IPR006059">
    <property type="entry name" value="SBP"/>
</dbReference>
<comment type="caution">
    <text evidence="2">The sequence shown here is derived from an EMBL/GenBank/DDBJ whole genome shotgun (WGS) entry which is preliminary data.</text>
</comment>
<evidence type="ECO:0000256" key="1">
    <source>
        <dbReference type="SAM" id="MobiDB-lite"/>
    </source>
</evidence>
<dbReference type="eggNOG" id="arCOG00151">
    <property type="taxonomic scope" value="Archaea"/>
</dbReference>
<organism evidence="2 3">
    <name type="scientific">Halogeometricum pallidum JCM 14848</name>
    <dbReference type="NCBI Taxonomy" id="1227487"/>
    <lineage>
        <taxon>Archaea</taxon>
        <taxon>Methanobacteriati</taxon>
        <taxon>Methanobacteriota</taxon>
        <taxon>Stenosarchaea group</taxon>
        <taxon>Halobacteria</taxon>
        <taxon>Halobacteriales</taxon>
        <taxon>Haloferacaceae</taxon>
        <taxon>Halogeometricum</taxon>
    </lineage>
</organism>
<feature type="compositionally biased region" description="Basic and acidic residues" evidence="1">
    <location>
        <begin position="1"/>
        <end position="11"/>
    </location>
</feature>
<accession>M0D2V0</accession>
<dbReference type="Proteomes" id="UP000011513">
    <property type="component" value="Unassembled WGS sequence"/>
</dbReference>
<protein>
    <submittedName>
        <fullName evidence="2">Extracellular solute-binding protein family 1</fullName>
    </submittedName>
</protein>
<evidence type="ECO:0000313" key="2">
    <source>
        <dbReference type="EMBL" id="ELZ28474.1"/>
    </source>
</evidence>
<keyword evidence="3" id="KW-1185">Reference proteome</keyword>
<dbReference type="PANTHER" id="PTHR43649:SF12">
    <property type="entry name" value="DIACETYLCHITOBIOSE BINDING PROTEIN DASA"/>
    <property type="match status" value="1"/>
</dbReference>
<dbReference type="OrthoDB" id="30637at2157"/>
<dbReference type="PATRIC" id="fig|1227487.5.peg.3008"/>
<proteinExistence type="predicted"/>
<dbReference type="RefSeq" id="WP_008388269.1">
    <property type="nucleotide sequence ID" value="NZ_AOIV01000037.1"/>
</dbReference>
<dbReference type="EMBL" id="AOIV01000037">
    <property type="protein sequence ID" value="ELZ28474.1"/>
    <property type="molecule type" value="Genomic_DNA"/>
</dbReference>
<dbReference type="AlphaFoldDB" id="M0D2V0"/>
<evidence type="ECO:0000313" key="3">
    <source>
        <dbReference type="Proteomes" id="UP000011513"/>
    </source>
</evidence>